<dbReference type="SUPFAM" id="SSF52058">
    <property type="entry name" value="L domain-like"/>
    <property type="match status" value="1"/>
</dbReference>
<comment type="caution">
    <text evidence="4">The sequence shown here is derived from an EMBL/GenBank/DDBJ whole genome shotgun (WGS) entry which is preliminary data.</text>
</comment>
<dbReference type="Proteomes" id="UP000486351">
    <property type="component" value="Unassembled WGS sequence"/>
</dbReference>
<keyword evidence="2" id="KW-0812">Transmembrane</keyword>
<evidence type="ECO:0000313" key="5">
    <source>
        <dbReference type="Proteomes" id="UP000486351"/>
    </source>
</evidence>
<feature type="domain" description="WLGC" evidence="3">
    <location>
        <begin position="613"/>
        <end position="676"/>
    </location>
</feature>
<dbReference type="Pfam" id="PF26605">
    <property type="entry name" value="WLGC"/>
    <property type="match status" value="1"/>
</dbReference>
<organism evidence="4 5">
    <name type="scientific">Phytophthora fragariae</name>
    <dbReference type="NCBI Taxonomy" id="53985"/>
    <lineage>
        <taxon>Eukaryota</taxon>
        <taxon>Sar</taxon>
        <taxon>Stramenopiles</taxon>
        <taxon>Oomycota</taxon>
        <taxon>Peronosporomycetes</taxon>
        <taxon>Peronosporales</taxon>
        <taxon>Peronosporaceae</taxon>
        <taxon>Phytophthora</taxon>
    </lineage>
</organism>
<gene>
    <name evidence="4" type="ORF">PF008_g18335</name>
</gene>
<dbReference type="InterPro" id="IPR058256">
    <property type="entry name" value="WLGC"/>
</dbReference>
<feature type="transmembrane region" description="Helical" evidence="2">
    <location>
        <begin position="186"/>
        <end position="204"/>
    </location>
</feature>
<keyword evidence="2" id="KW-0472">Membrane</keyword>
<dbReference type="InterPro" id="IPR050715">
    <property type="entry name" value="LRR-SigEffector_domain"/>
</dbReference>
<accession>A0A6G0R6S1</accession>
<dbReference type="Gene3D" id="3.80.10.10">
    <property type="entry name" value="Ribonuclease Inhibitor"/>
    <property type="match status" value="1"/>
</dbReference>
<dbReference type="PANTHER" id="PTHR45752">
    <property type="entry name" value="LEUCINE-RICH REPEAT-CONTAINING"/>
    <property type="match status" value="1"/>
</dbReference>
<evidence type="ECO:0000256" key="1">
    <source>
        <dbReference type="SAM" id="MobiDB-lite"/>
    </source>
</evidence>
<keyword evidence="2" id="KW-1133">Transmembrane helix</keyword>
<evidence type="ECO:0000256" key="2">
    <source>
        <dbReference type="SAM" id="Phobius"/>
    </source>
</evidence>
<feature type="transmembrane region" description="Helical" evidence="2">
    <location>
        <begin position="299"/>
        <end position="318"/>
    </location>
</feature>
<reference evidence="4 5" key="1">
    <citation type="submission" date="2018-09" db="EMBL/GenBank/DDBJ databases">
        <title>Genomic investigation of the strawberry pathogen Phytophthora fragariae indicates pathogenicity is determined by transcriptional variation in three key races.</title>
        <authorList>
            <person name="Adams T.M."/>
            <person name="Armitage A.D."/>
            <person name="Sobczyk M.K."/>
            <person name="Bates H.J."/>
            <person name="Dunwell J.M."/>
            <person name="Nellist C.F."/>
            <person name="Harrison R.J."/>
        </authorList>
    </citation>
    <scope>NUCLEOTIDE SEQUENCE [LARGE SCALE GENOMIC DNA]</scope>
    <source>
        <strain evidence="4 5">NOV-77</strain>
    </source>
</reference>
<feature type="transmembrane region" description="Helical" evidence="2">
    <location>
        <begin position="70"/>
        <end position="91"/>
    </location>
</feature>
<dbReference type="AlphaFoldDB" id="A0A6G0R6S1"/>
<dbReference type="PANTHER" id="PTHR45752:SF187">
    <property type="entry name" value="LEUCINE-RICH REPEAT AND IQ DOMAIN-CONTAINING PROTEIN 4"/>
    <property type="match status" value="1"/>
</dbReference>
<dbReference type="EMBL" id="QXFY01001387">
    <property type="protein sequence ID" value="KAE9319172.1"/>
    <property type="molecule type" value="Genomic_DNA"/>
</dbReference>
<sequence length="677" mass="74945">MTMPGKVFVGGKVQPLGRSIDSKQLRLATSTQASPRHDENNSFRRRSRPSSSSLSSFTLALQHVRPAPRVLVFVVGTTCLLWTLLLLQLTIAPNYTVNWVMKTESFDVQLAKEIADGGSLLGYFAKVCIKLGDFLADFALLYLNLEAGSPVALVLVFSAITVSSALSSAVLVSLPPEKTSLLIDTLLDTLFDFLIAIAYPWLALTYCFSTFSFEYKLLEINLDIYPAGWFETVASVIADPVKTSIIRRILKSLRIVSVLDFFARVGVNLFLCVRLHYIVSLLHDPSWRKKHPFKVNAKHRYFAGALFVCLAAVVVVFVEESIRTSTLACKPHSECAVNAWRWTYLQSDSLTQCPWLTLIDGDKAPKTYAAWILPKDLTAKVAQLAATGDLQTIQLTNRFLPVLPSELRRCKQLKHVSLIYTHMMELPDWFKEFTKLEYLHIEGIPENSLESLSDDLFNNMPSLTFIHLAGHPSLPVLPSFDGLTGLKSLTLAVLLSLTELPSFAYLDSLERLQLSSMAGLVRLPDLTPVSGTLKSFVVSDRGTWCCNGFLGTCNLQDPLCDEHPVFRTPVASCLTGDTATAGTMALVKKFSNDVCREVLQAGTLETSPTESGMAQCNGTLYRECHDAGYPEAMCYSARFMGIACTSNPYPIAMRRRQISEGVGIPCDPRYEAWLGCI</sequence>
<evidence type="ECO:0000259" key="3">
    <source>
        <dbReference type="Pfam" id="PF26605"/>
    </source>
</evidence>
<feature type="transmembrane region" description="Helical" evidence="2">
    <location>
        <begin position="151"/>
        <end position="174"/>
    </location>
</feature>
<proteinExistence type="predicted"/>
<dbReference type="InterPro" id="IPR032675">
    <property type="entry name" value="LRR_dom_sf"/>
</dbReference>
<feature type="region of interest" description="Disordered" evidence="1">
    <location>
        <begin position="27"/>
        <end position="51"/>
    </location>
</feature>
<name>A0A6G0R6S1_9STRA</name>
<evidence type="ECO:0000313" key="4">
    <source>
        <dbReference type="EMBL" id="KAE9319172.1"/>
    </source>
</evidence>
<protein>
    <recommendedName>
        <fullName evidence="3">WLGC domain-containing protein</fullName>
    </recommendedName>
</protein>